<feature type="region of interest" description="Disordered" evidence="1">
    <location>
        <begin position="1"/>
        <end position="50"/>
    </location>
</feature>
<organism evidence="2">
    <name type="scientific">Pseudomonas syringae USA007</name>
    <dbReference type="NCBI Taxonomy" id="1357288"/>
    <lineage>
        <taxon>Bacteria</taxon>
        <taxon>Pseudomonadati</taxon>
        <taxon>Pseudomonadota</taxon>
        <taxon>Gammaproteobacteria</taxon>
        <taxon>Pseudomonadales</taxon>
        <taxon>Pseudomonadaceae</taxon>
        <taxon>Pseudomonas</taxon>
        <taxon>Pseudomonas syringae</taxon>
    </lineage>
</organism>
<evidence type="ECO:0000313" key="2">
    <source>
        <dbReference type="EMBL" id="XCN78045.1"/>
    </source>
</evidence>
<sequence length="50" mass="5811">MDEKRKHLIGSHETDMGNCNKGTPGKNITWDKNQGERSRQITEQKKPKRC</sequence>
<gene>
    <name evidence="2" type="ORF">N027_00360</name>
</gene>
<dbReference type="EMBL" id="CP159278">
    <property type="protein sequence ID" value="XCN78045.1"/>
    <property type="molecule type" value="Genomic_DNA"/>
</dbReference>
<protein>
    <submittedName>
        <fullName evidence="2">Uncharacterized protein</fullName>
    </submittedName>
</protein>
<evidence type="ECO:0000256" key="1">
    <source>
        <dbReference type="SAM" id="MobiDB-lite"/>
    </source>
</evidence>
<proteinExistence type="predicted"/>
<dbReference type="AlphaFoldDB" id="A0AAU8MAC0"/>
<dbReference type="RefSeq" id="WP_180276537.1">
    <property type="nucleotide sequence ID" value="NZ_CP159278.1"/>
</dbReference>
<name>A0AAU8MAC0_PSESX</name>
<reference evidence="2" key="2">
    <citation type="submission" date="2024-07" db="EMBL/GenBank/DDBJ databases">
        <title>A complete genome sequence for Pseudomonas syringae USA007.</title>
        <authorList>
            <person name="Baltrus D.A."/>
        </authorList>
    </citation>
    <scope>NUCLEOTIDE SEQUENCE</scope>
    <source>
        <strain evidence="2">USA007</strain>
    </source>
</reference>
<accession>A0AAU8MAC0</accession>
<feature type="compositionally biased region" description="Basic and acidic residues" evidence="1">
    <location>
        <begin position="33"/>
        <end position="50"/>
    </location>
</feature>
<reference evidence="2" key="1">
    <citation type="journal article" date="2014" name="Genome Announc.">
        <title>Draft Genome Sequences of a Phylogenetically Diverse Suite of Pseudomonas syringae Strains from Multiple Source Populations.</title>
        <authorList>
            <person name="Baltrus D.A."/>
            <person name="Yourstone S."/>
            <person name="Lind A."/>
            <person name="Guilbaud C."/>
            <person name="Sands D.C."/>
            <person name="Jones C.D."/>
            <person name="Morris C.E."/>
            <person name="Dangl J.L."/>
        </authorList>
    </citation>
    <scope>NUCLEOTIDE SEQUENCE</scope>
    <source>
        <strain evidence="2">USA007</strain>
    </source>
</reference>
<feature type="compositionally biased region" description="Basic and acidic residues" evidence="1">
    <location>
        <begin position="1"/>
        <end position="15"/>
    </location>
</feature>